<sequence>MKIINQPHFFLFTGGPGAGKTSVLNELGKSGYAVVPEVAREIIKTQNRNGGDATHNGNRNTFRDLMLKQSIIDFEQMLTSTQPVFFDRGIPDLYGYSHAFCDHIPPSVFQAVQQYRYNTKVFIFPPWVEIYGHDPERKQDFQEAIETYQAVKEAHLICGYQLIEVPKVSVRNRIEFILQMLNA</sequence>
<proteinExistence type="predicted"/>
<reference evidence="2" key="1">
    <citation type="submission" date="2021-11" db="EMBL/GenBank/DDBJ databases">
        <title>Legionella maioricencis sp. nov., a new species isolated from hot water samples in Mallorca.</title>
        <authorList>
            <person name="Crespi S."/>
            <person name="Drasar V."/>
            <person name="Salva-Serra F."/>
            <person name="Jaen-Luchoro D."/>
            <person name="Pineiro-Iglesias B."/>
            <person name="Aliaga F."/>
            <person name="Fernandez-Juarez V."/>
            <person name="Coll G."/>
            <person name="Moore E.R.B."/>
            <person name="Bennasar-Figueras A."/>
        </authorList>
    </citation>
    <scope>NUCLEOTIDE SEQUENCE</scope>
    <source>
        <strain evidence="2">HCPI-6</strain>
    </source>
</reference>
<dbReference type="InterPro" id="IPR038727">
    <property type="entry name" value="NadR/Ttd14_AAA_dom"/>
</dbReference>
<keyword evidence="3" id="KW-1185">Reference proteome</keyword>
<dbReference type="Proteomes" id="UP001139721">
    <property type="component" value="Unassembled WGS sequence"/>
</dbReference>
<dbReference type="InterPro" id="IPR027417">
    <property type="entry name" value="P-loop_NTPase"/>
</dbReference>
<comment type="caution">
    <text evidence="2">The sequence shown here is derived from an EMBL/GenBank/DDBJ whole genome shotgun (WGS) entry which is preliminary data.</text>
</comment>
<dbReference type="Pfam" id="PF13521">
    <property type="entry name" value="AAA_28"/>
    <property type="match status" value="1"/>
</dbReference>
<evidence type="ECO:0000259" key="1">
    <source>
        <dbReference type="Pfam" id="PF13521"/>
    </source>
</evidence>
<dbReference type="RefSeq" id="WP_250423431.1">
    <property type="nucleotide sequence ID" value="NZ_JAJKBJ010000022.1"/>
</dbReference>
<dbReference type="SUPFAM" id="SSF52540">
    <property type="entry name" value="P-loop containing nucleoside triphosphate hydrolases"/>
    <property type="match status" value="1"/>
</dbReference>
<accession>A0A9X2D3D2</accession>
<dbReference type="Gene3D" id="3.40.50.300">
    <property type="entry name" value="P-loop containing nucleotide triphosphate hydrolases"/>
    <property type="match status" value="1"/>
</dbReference>
<evidence type="ECO:0000313" key="3">
    <source>
        <dbReference type="Proteomes" id="UP001139721"/>
    </source>
</evidence>
<gene>
    <name evidence="2" type="ORF">LOX96_14470</name>
</gene>
<organism evidence="2 3">
    <name type="scientific">Legionella maioricensis</name>
    <dbReference type="NCBI Taxonomy" id="2896528"/>
    <lineage>
        <taxon>Bacteria</taxon>
        <taxon>Pseudomonadati</taxon>
        <taxon>Pseudomonadota</taxon>
        <taxon>Gammaproteobacteria</taxon>
        <taxon>Legionellales</taxon>
        <taxon>Legionellaceae</taxon>
        <taxon>Legionella</taxon>
    </lineage>
</organism>
<name>A0A9X2D3D2_9GAMM</name>
<evidence type="ECO:0000313" key="2">
    <source>
        <dbReference type="EMBL" id="MCL9685305.1"/>
    </source>
</evidence>
<dbReference type="EMBL" id="JAJKBJ010000022">
    <property type="protein sequence ID" value="MCL9685305.1"/>
    <property type="molecule type" value="Genomic_DNA"/>
</dbReference>
<dbReference type="AlphaFoldDB" id="A0A9X2D3D2"/>
<feature type="domain" description="NadR/Ttd14 AAA" evidence="1">
    <location>
        <begin position="10"/>
        <end position="173"/>
    </location>
</feature>
<protein>
    <submittedName>
        <fullName evidence="2">AAA family ATPase</fullName>
    </submittedName>
</protein>